<comment type="caution">
    <text evidence="1">The sequence shown here is derived from an EMBL/GenBank/DDBJ whole genome shotgun (WGS) entry which is preliminary data.</text>
</comment>
<dbReference type="AlphaFoldDB" id="A0A837DA79"/>
<evidence type="ECO:0000313" key="2">
    <source>
        <dbReference type="Proteomes" id="UP000030848"/>
    </source>
</evidence>
<dbReference type="Proteomes" id="UP000030848">
    <property type="component" value="Unassembled WGS sequence"/>
</dbReference>
<gene>
    <name evidence="1" type="ORF">MINT15_16610</name>
</gene>
<dbReference type="EMBL" id="JRZE01000003">
    <property type="protein sequence ID" value="KHF44779.1"/>
    <property type="molecule type" value="Genomic_DNA"/>
</dbReference>
<name>A0A837DA79_9PSEU</name>
<organism evidence="1 2">
    <name type="scientific">Saccharomonospora viridis</name>
    <dbReference type="NCBI Taxonomy" id="1852"/>
    <lineage>
        <taxon>Bacteria</taxon>
        <taxon>Bacillati</taxon>
        <taxon>Actinomycetota</taxon>
        <taxon>Actinomycetes</taxon>
        <taxon>Pseudonocardiales</taxon>
        <taxon>Pseudonocardiaceae</taxon>
        <taxon>Saccharomonospora</taxon>
    </lineage>
</organism>
<protein>
    <submittedName>
        <fullName evidence="1">Uncharacterized protein</fullName>
    </submittedName>
</protein>
<reference evidence="1 2" key="1">
    <citation type="submission" date="2014-10" db="EMBL/GenBank/DDBJ databases">
        <title>Genome sequence of Micropolyspora internatus JCM3315.</title>
        <authorList>
            <person name="Shin S.-K."/>
            <person name="Yi H."/>
        </authorList>
    </citation>
    <scope>NUCLEOTIDE SEQUENCE [LARGE SCALE GENOMIC DNA]</scope>
    <source>
        <strain evidence="1 2">JCM 3315</strain>
    </source>
</reference>
<proteinExistence type="predicted"/>
<evidence type="ECO:0000313" key="1">
    <source>
        <dbReference type="EMBL" id="KHF44779.1"/>
    </source>
</evidence>
<accession>A0A837DA79</accession>
<sequence length="64" mass="6985">MQLPPRRRSSAGDCPIGAPLNPVVTSMHRWGSEPIVGSQGLLGDGLTRLSEQRLRRCQCVRSAE</sequence>